<dbReference type="Proteomes" id="UP000008461">
    <property type="component" value="Chromosome"/>
</dbReference>
<proteinExistence type="predicted"/>
<feature type="region of interest" description="Disordered" evidence="1">
    <location>
        <begin position="1"/>
        <end position="38"/>
    </location>
</feature>
<dbReference type="KEGG" id="hhy:Halhy_1682"/>
<protein>
    <submittedName>
        <fullName evidence="2">Uncharacterized protein</fullName>
    </submittedName>
</protein>
<dbReference type="EMBL" id="CP002691">
    <property type="protein sequence ID" value="AEE49571.1"/>
    <property type="molecule type" value="Genomic_DNA"/>
</dbReference>
<reference evidence="2 3" key="1">
    <citation type="journal article" date="2011" name="Stand. Genomic Sci.">
        <title>Complete genome sequence of Haliscomenobacter hydrossis type strain (O).</title>
        <authorList>
            <consortium name="US DOE Joint Genome Institute (JGI-PGF)"/>
            <person name="Daligault H."/>
            <person name="Lapidus A."/>
            <person name="Zeytun A."/>
            <person name="Nolan M."/>
            <person name="Lucas S."/>
            <person name="Del Rio T.G."/>
            <person name="Tice H."/>
            <person name="Cheng J.F."/>
            <person name="Tapia R."/>
            <person name="Han C."/>
            <person name="Goodwin L."/>
            <person name="Pitluck S."/>
            <person name="Liolios K."/>
            <person name="Pagani I."/>
            <person name="Ivanova N."/>
            <person name="Huntemann M."/>
            <person name="Mavromatis K."/>
            <person name="Mikhailova N."/>
            <person name="Pati A."/>
            <person name="Chen A."/>
            <person name="Palaniappan K."/>
            <person name="Land M."/>
            <person name="Hauser L."/>
            <person name="Brambilla E.M."/>
            <person name="Rohde M."/>
            <person name="Verbarg S."/>
            <person name="Goker M."/>
            <person name="Bristow J."/>
            <person name="Eisen J.A."/>
            <person name="Markowitz V."/>
            <person name="Hugenholtz P."/>
            <person name="Kyrpides N.C."/>
            <person name="Klenk H.P."/>
            <person name="Woyke T."/>
        </authorList>
    </citation>
    <scope>NUCLEOTIDE SEQUENCE [LARGE SCALE GENOMIC DNA]</scope>
    <source>
        <strain evidence="3">ATCC 27775 / DSM 1100 / LMG 10767 / O</strain>
    </source>
</reference>
<reference key="2">
    <citation type="submission" date="2011-04" db="EMBL/GenBank/DDBJ databases">
        <title>Complete sequence of chromosome of Haliscomenobacter hydrossis DSM 1100.</title>
        <authorList>
            <consortium name="US DOE Joint Genome Institute (JGI-PGF)"/>
            <person name="Lucas S."/>
            <person name="Han J."/>
            <person name="Lapidus A."/>
            <person name="Bruce D."/>
            <person name="Goodwin L."/>
            <person name="Pitluck S."/>
            <person name="Peters L."/>
            <person name="Kyrpides N."/>
            <person name="Mavromatis K."/>
            <person name="Ivanova N."/>
            <person name="Ovchinnikova G."/>
            <person name="Pagani I."/>
            <person name="Daligault H."/>
            <person name="Detter J.C."/>
            <person name="Han C."/>
            <person name="Land M."/>
            <person name="Hauser L."/>
            <person name="Markowitz V."/>
            <person name="Cheng J.-F."/>
            <person name="Hugenholtz P."/>
            <person name="Woyke T."/>
            <person name="Wu D."/>
            <person name="Verbarg S."/>
            <person name="Frueling A."/>
            <person name="Brambilla E."/>
            <person name="Klenk H.-P."/>
            <person name="Eisen J.A."/>
        </authorList>
    </citation>
    <scope>NUCLEOTIDE SEQUENCE</scope>
    <source>
        <strain>DSM 1100</strain>
    </source>
</reference>
<sequence length="38" mass="4217">MPEESGDNVLPNEHQADEKTTELIEGLMGGGIARKRRH</sequence>
<evidence type="ECO:0000313" key="3">
    <source>
        <dbReference type="Proteomes" id="UP000008461"/>
    </source>
</evidence>
<accession>F4L1R2</accession>
<dbReference type="HOGENOM" id="CLU_3328582_0_0_10"/>
<organism evidence="2 3">
    <name type="scientific">Haliscomenobacter hydrossis (strain ATCC 27775 / DSM 1100 / LMG 10767 / O)</name>
    <dbReference type="NCBI Taxonomy" id="760192"/>
    <lineage>
        <taxon>Bacteria</taxon>
        <taxon>Pseudomonadati</taxon>
        <taxon>Bacteroidota</taxon>
        <taxon>Saprospiria</taxon>
        <taxon>Saprospirales</taxon>
        <taxon>Haliscomenobacteraceae</taxon>
        <taxon>Haliscomenobacter</taxon>
    </lineage>
</organism>
<evidence type="ECO:0000313" key="2">
    <source>
        <dbReference type="EMBL" id="AEE49571.1"/>
    </source>
</evidence>
<dbReference type="AlphaFoldDB" id="F4L1R2"/>
<keyword evidence="3" id="KW-1185">Reference proteome</keyword>
<evidence type="ECO:0000256" key="1">
    <source>
        <dbReference type="SAM" id="MobiDB-lite"/>
    </source>
</evidence>
<dbReference type="STRING" id="760192.Halhy_1682"/>
<gene>
    <name evidence="2" type="ordered locus">Halhy_1682</name>
</gene>
<name>F4L1R2_HALH1</name>